<dbReference type="Proteomes" id="UP000183223">
    <property type="component" value="Unassembled WGS sequence"/>
</dbReference>
<evidence type="ECO:0000313" key="2">
    <source>
        <dbReference type="Proteomes" id="UP000183223"/>
    </source>
</evidence>
<dbReference type="EMBL" id="FMWJ01000039">
    <property type="protein sequence ID" value="SCZ73718.1"/>
    <property type="molecule type" value="Genomic_DNA"/>
</dbReference>
<name>A0A1G5RIM3_PHOLU</name>
<dbReference type="Pfam" id="PF14359">
    <property type="entry name" value="DUF4406"/>
    <property type="match status" value="1"/>
</dbReference>
<dbReference type="RefSeq" id="WP_049581977.1">
    <property type="nucleotide sequence ID" value="NZ_CAWQXX010000062.1"/>
</dbReference>
<reference evidence="2" key="1">
    <citation type="submission" date="2016-10" db="EMBL/GenBank/DDBJ databases">
        <authorList>
            <person name="Varghese N."/>
            <person name="Submissions S."/>
        </authorList>
    </citation>
    <scope>NUCLEOTIDE SEQUENCE [LARGE SCALE GENOMIC DNA]</scope>
    <source>
        <strain evidence="2">ATCC 29999</strain>
    </source>
</reference>
<proteinExistence type="predicted"/>
<dbReference type="AlphaFoldDB" id="A0A1G5RIM3"/>
<keyword evidence="2" id="KW-1185">Reference proteome</keyword>
<accession>A0A1G5RIM3</accession>
<dbReference type="SUPFAM" id="SSF52309">
    <property type="entry name" value="N-(deoxy)ribosyltransferase-like"/>
    <property type="match status" value="1"/>
</dbReference>
<evidence type="ECO:0008006" key="3">
    <source>
        <dbReference type="Google" id="ProtNLM"/>
    </source>
</evidence>
<dbReference type="OrthoDB" id="2376767at2"/>
<sequence>MTPVVFISGPMTGKPDFNRSEFNTVAKMLRSQDLIVLNPAVYPDGLTHDQYMRMSLAMLEQADAIYLLDGWEHSTGAVMEFDRAKMHNLMFMYNSWEAFRAAAARSRQQRGRMNDE</sequence>
<dbReference type="Gene3D" id="3.40.50.10400">
    <property type="entry name" value="Hypothetical protein PA1492"/>
    <property type="match status" value="1"/>
</dbReference>
<evidence type="ECO:0000313" key="1">
    <source>
        <dbReference type="EMBL" id="SCZ73718.1"/>
    </source>
</evidence>
<protein>
    <recommendedName>
        <fullName evidence="3">DUF4406 domain-containing protein</fullName>
    </recommendedName>
</protein>
<organism evidence="1 2">
    <name type="scientific">Photorhabdus luminescens</name>
    <name type="common">Xenorhabdus luminescens</name>
    <dbReference type="NCBI Taxonomy" id="29488"/>
    <lineage>
        <taxon>Bacteria</taxon>
        <taxon>Pseudomonadati</taxon>
        <taxon>Pseudomonadota</taxon>
        <taxon>Gammaproteobacteria</taxon>
        <taxon>Enterobacterales</taxon>
        <taxon>Morganellaceae</taxon>
        <taxon>Photorhabdus</taxon>
    </lineage>
</organism>
<gene>
    <name evidence="1" type="ORF">SAMN02982990_04351</name>
</gene>
<dbReference type="GeneID" id="45655071"/>
<dbReference type="InterPro" id="IPR025518">
    <property type="entry name" value="DUF4406"/>
</dbReference>